<keyword evidence="1" id="KW-0732">Signal</keyword>
<evidence type="ECO:0000256" key="1">
    <source>
        <dbReference type="SAM" id="SignalP"/>
    </source>
</evidence>
<name>A0A2J6QWN6_HYAVF</name>
<proteinExistence type="predicted"/>
<feature type="chain" id="PRO_5014347330" description="Extracellular membrane protein CFEM domain-containing protein" evidence="1">
    <location>
        <begin position="21"/>
        <end position="79"/>
    </location>
</feature>
<evidence type="ECO:0000313" key="2">
    <source>
        <dbReference type="EMBL" id="PMD30672.1"/>
    </source>
</evidence>
<organism evidence="2 3">
    <name type="scientific">Hyaloscypha variabilis (strain UAMH 11265 / GT02V1 / F)</name>
    <name type="common">Meliniomyces variabilis</name>
    <dbReference type="NCBI Taxonomy" id="1149755"/>
    <lineage>
        <taxon>Eukaryota</taxon>
        <taxon>Fungi</taxon>
        <taxon>Dikarya</taxon>
        <taxon>Ascomycota</taxon>
        <taxon>Pezizomycotina</taxon>
        <taxon>Leotiomycetes</taxon>
        <taxon>Helotiales</taxon>
        <taxon>Hyaloscyphaceae</taxon>
        <taxon>Hyaloscypha</taxon>
        <taxon>Hyaloscypha variabilis</taxon>
    </lineage>
</organism>
<sequence>MQFSSIVISATLALSVAVHGDCCYPSQEVCYWNMCLGVESGFGTDECLVDCTNIICPNVPWSNPTDPTVEEVQIMAWNC</sequence>
<dbReference type="OrthoDB" id="10291267at2759"/>
<dbReference type="AlphaFoldDB" id="A0A2J6QWN6"/>
<evidence type="ECO:0000313" key="3">
    <source>
        <dbReference type="Proteomes" id="UP000235786"/>
    </source>
</evidence>
<accession>A0A2J6QWN6</accession>
<protein>
    <recommendedName>
        <fullName evidence="4">Extracellular membrane protein CFEM domain-containing protein</fullName>
    </recommendedName>
</protein>
<evidence type="ECO:0008006" key="4">
    <source>
        <dbReference type="Google" id="ProtNLM"/>
    </source>
</evidence>
<feature type="signal peptide" evidence="1">
    <location>
        <begin position="1"/>
        <end position="20"/>
    </location>
</feature>
<reference evidence="2 3" key="1">
    <citation type="submission" date="2016-04" db="EMBL/GenBank/DDBJ databases">
        <title>A degradative enzymes factory behind the ericoid mycorrhizal symbiosis.</title>
        <authorList>
            <consortium name="DOE Joint Genome Institute"/>
            <person name="Martino E."/>
            <person name="Morin E."/>
            <person name="Grelet G."/>
            <person name="Kuo A."/>
            <person name="Kohler A."/>
            <person name="Daghino S."/>
            <person name="Barry K."/>
            <person name="Choi C."/>
            <person name="Cichocki N."/>
            <person name="Clum A."/>
            <person name="Copeland A."/>
            <person name="Hainaut M."/>
            <person name="Haridas S."/>
            <person name="Labutti K."/>
            <person name="Lindquist E."/>
            <person name="Lipzen A."/>
            <person name="Khouja H.-R."/>
            <person name="Murat C."/>
            <person name="Ohm R."/>
            <person name="Olson A."/>
            <person name="Spatafora J."/>
            <person name="Veneault-Fourrey C."/>
            <person name="Henrissat B."/>
            <person name="Grigoriev I."/>
            <person name="Martin F."/>
            <person name="Perotto S."/>
        </authorList>
    </citation>
    <scope>NUCLEOTIDE SEQUENCE [LARGE SCALE GENOMIC DNA]</scope>
    <source>
        <strain evidence="2 3">F</strain>
    </source>
</reference>
<dbReference type="EMBL" id="KZ613966">
    <property type="protein sequence ID" value="PMD30672.1"/>
    <property type="molecule type" value="Genomic_DNA"/>
</dbReference>
<gene>
    <name evidence="2" type="ORF">L207DRAFT_592431</name>
</gene>
<keyword evidence="3" id="KW-1185">Reference proteome</keyword>
<dbReference type="Proteomes" id="UP000235786">
    <property type="component" value="Unassembled WGS sequence"/>
</dbReference>